<feature type="compositionally biased region" description="Basic and acidic residues" evidence="1">
    <location>
        <begin position="140"/>
        <end position="149"/>
    </location>
</feature>
<reference evidence="2" key="1">
    <citation type="journal article" date="2023" name="Mol. Biol. Evol.">
        <title>Third-Generation Sequencing Reveals the Adaptive Role of the Epigenome in Three Deep-Sea Polychaetes.</title>
        <authorList>
            <person name="Perez M."/>
            <person name="Aroh O."/>
            <person name="Sun Y."/>
            <person name="Lan Y."/>
            <person name="Juniper S.K."/>
            <person name="Young C.R."/>
            <person name="Angers B."/>
            <person name="Qian P.Y."/>
        </authorList>
    </citation>
    <scope>NUCLEOTIDE SEQUENCE</scope>
    <source>
        <strain evidence="2">P08H-3</strain>
    </source>
</reference>
<feature type="region of interest" description="Disordered" evidence="1">
    <location>
        <begin position="315"/>
        <end position="336"/>
    </location>
</feature>
<feature type="compositionally biased region" description="Polar residues" evidence="1">
    <location>
        <begin position="1"/>
        <end position="10"/>
    </location>
</feature>
<accession>A0AAD9JGU9</accession>
<feature type="compositionally biased region" description="Acidic residues" evidence="1">
    <location>
        <begin position="150"/>
        <end position="175"/>
    </location>
</feature>
<dbReference type="InterPro" id="IPR036734">
    <property type="entry name" value="Neur_chan_lig-bd_sf"/>
</dbReference>
<dbReference type="Gene3D" id="2.70.170.10">
    <property type="entry name" value="Neurotransmitter-gated ion-channel ligand-binding domain"/>
    <property type="match status" value="1"/>
</dbReference>
<gene>
    <name evidence="2" type="ORF">LSH36_315g03172</name>
</gene>
<protein>
    <recommendedName>
        <fullName evidence="4">Neurotransmitter-gated ion-channel ligand-binding domain-containing protein</fullName>
    </recommendedName>
</protein>
<comment type="caution">
    <text evidence="2">The sequence shown here is derived from an EMBL/GenBank/DDBJ whole genome shotgun (WGS) entry which is preliminary data.</text>
</comment>
<dbReference type="SUPFAM" id="SSF63712">
    <property type="entry name" value="Nicotinic receptor ligand binding domain-like"/>
    <property type="match status" value="1"/>
</dbReference>
<evidence type="ECO:0000313" key="3">
    <source>
        <dbReference type="Proteomes" id="UP001208570"/>
    </source>
</evidence>
<feature type="region of interest" description="Disordered" evidence="1">
    <location>
        <begin position="98"/>
        <end position="182"/>
    </location>
</feature>
<feature type="compositionally biased region" description="Polar residues" evidence="1">
    <location>
        <begin position="98"/>
        <end position="115"/>
    </location>
</feature>
<dbReference type="GO" id="GO:0016020">
    <property type="term" value="C:membrane"/>
    <property type="evidence" value="ECO:0007669"/>
    <property type="project" value="InterPro"/>
</dbReference>
<evidence type="ECO:0008006" key="4">
    <source>
        <dbReference type="Google" id="ProtNLM"/>
    </source>
</evidence>
<dbReference type="AlphaFoldDB" id="A0AAD9JGU9"/>
<dbReference type="Proteomes" id="UP001208570">
    <property type="component" value="Unassembled WGS sequence"/>
</dbReference>
<dbReference type="EMBL" id="JAODUP010000315">
    <property type="protein sequence ID" value="KAK2152899.1"/>
    <property type="molecule type" value="Genomic_DNA"/>
</dbReference>
<evidence type="ECO:0000313" key="2">
    <source>
        <dbReference type="EMBL" id="KAK2152899.1"/>
    </source>
</evidence>
<keyword evidence="3" id="KW-1185">Reference proteome</keyword>
<feature type="compositionally biased region" description="Basic and acidic residues" evidence="1">
    <location>
        <begin position="315"/>
        <end position="324"/>
    </location>
</feature>
<evidence type="ECO:0000256" key="1">
    <source>
        <dbReference type="SAM" id="MobiDB-lite"/>
    </source>
</evidence>
<feature type="region of interest" description="Disordered" evidence="1">
    <location>
        <begin position="1"/>
        <end position="65"/>
    </location>
</feature>
<organism evidence="2 3">
    <name type="scientific">Paralvinella palmiformis</name>
    <dbReference type="NCBI Taxonomy" id="53620"/>
    <lineage>
        <taxon>Eukaryota</taxon>
        <taxon>Metazoa</taxon>
        <taxon>Spiralia</taxon>
        <taxon>Lophotrochozoa</taxon>
        <taxon>Annelida</taxon>
        <taxon>Polychaeta</taxon>
        <taxon>Sedentaria</taxon>
        <taxon>Canalipalpata</taxon>
        <taxon>Terebellida</taxon>
        <taxon>Terebelliformia</taxon>
        <taxon>Alvinellidae</taxon>
        <taxon>Paralvinella</taxon>
    </lineage>
</organism>
<sequence>MEGNLNQYMSLQGEHDAEERRSDRTLEESYMLEDDGLYDQEFPVSDNDPKDWNKSSGRRPSAMAKLAPETQNLCQAIQSLEKTINAHCQLLNRKSRGTIKSDSSRMGQALNSGSSVVRGDKEPSGYGVSLYPTTTSTTSVDDHDHRDNDEQKEEEEDSTPNDVDDNYDDDDDDDSSCARGGSSGGFSGDGIKYVKYVITYIRVVFLKIGEIDTLKETFTADTYVQAKWREPALDGLMDLNINDIQWDKYWNPKLFVENSLGDPKETIWQTVTYNSKGEATVYERRRVKGVFLENLELDEFPFDTQIESIDLKENKTEHGHRIDGKQIPTSGRGKRERRLIKSGL</sequence>
<name>A0AAD9JGU9_9ANNE</name>
<dbReference type="GO" id="GO:0005230">
    <property type="term" value="F:extracellular ligand-gated monoatomic ion channel activity"/>
    <property type="evidence" value="ECO:0007669"/>
    <property type="project" value="InterPro"/>
</dbReference>
<proteinExistence type="predicted"/>
<feature type="compositionally biased region" description="Basic and acidic residues" evidence="1">
    <location>
        <begin position="13"/>
        <end position="27"/>
    </location>
</feature>